<name>A0A5J6V370_9MICO</name>
<evidence type="ECO:0000313" key="3">
    <source>
        <dbReference type="EMBL" id="QFG68309.1"/>
    </source>
</evidence>
<protein>
    <submittedName>
        <fullName evidence="3">Uncharacterized protein</fullName>
    </submittedName>
</protein>
<accession>A0A5J6V370</accession>
<organism evidence="3 4">
    <name type="scientific">Ornithinimicrobium pratense</name>
    <dbReference type="NCBI Taxonomy" id="2593973"/>
    <lineage>
        <taxon>Bacteria</taxon>
        <taxon>Bacillati</taxon>
        <taxon>Actinomycetota</taxon>
        <taxon>Actinomycetes</taxon>
        <taxon>Micrococcales</taxon>
        <taxon>Ornithinimicrobiaceae</taxon>
        <taxon>Ornithinimicrobium</taxon>
    </lineage>
</organism>
<feature type="coiled-coil region" evidence="1">
    <location>
        <begin position="39"/>
        <end position="70"/>
    </location>
</feature>
<dbReference type="OrthoDB" id="9839847at2"/>
<gene>
    <name evidence="3" type="ORF">FY030_05910</name>
</gene>
<evidence type="ECO:0000313" key="4">
    <source>
        <dbReference type="Proteomes" id="UP000326546"/>
    </source>
</evidence>
<keyword evidence="1" id="KW-0175">Coiled coil</keyword>
<evidence type="ECO:0000256" key="2">
    <source>
        <dbReference type="SAM" id="MobiDB-lite"/>
    </source>
</evidence>
<dbReference type="Proteomes" id="UP000326546">
    <property type="component" value="Chromosome"/>
</dbReference>
<sequence>MVGRWIFLAALVALLALVVVLVLRARDALADLIAQSGPDQRRQQALEEARERLNKAEKAHAKRVRRARKELTEAGRDPVLAKVGPVILAACTVTVRKKVHELSPTTVFRVDVEGEIRQVVTRQGGQEKPMRDDQREVFVTITDDAWADVVKLPPAQLEGARRLAAAGAAAVRNLQTAQGERDVRILTAEEDLRRVLADAGDVDAARMTLEDLEGVGPRRIDVPEPPPQQALDGQDVPDGLEMPGDADLGDEDDGPLGGREDR</sequence>
<proteinExistence type="predicted"/>
<dbReference type="AlphaFoldDB" id="A0A5J6V370"/>
<evidence type="ECO:0000256" key="1">
    <source>
        <dbReference type="SAM" id="Coils"/>
    </source>
</evidence>
<reference evidence="3 4" key="1">
    <citation type="submission" date="2019-09" db="EMBL/GenBank/DDBJ databases">
        <title>Serinicoccus pratensis sp. nov., isolated from meadow soil.</title>
        <authorList>
            <person name="Zhang W."/>
        </authorList>
    </citation>
    <scope>NUCLEOTIDE SEQUENCE [LARGE SCALE GENOMIC DNA]</scope>
    <source>
        <strain evidence="3 4">W204</strain>
    </source>
</reference>
<feature type="region of interest" description="Disordered" evidence="2">
    <location>
        <begin position="214"/>
        <end position="262"/>
    </location>
</feature>
<dbReference type="EMBL" id="CP044427">
    <property type="protein sequence ID" value="QFG68309.1"/>
    <property type="molecule type" value="Genomic_DNA"/>
</dbReference>
<keyword evidence="4" id="KW-1185">Reference proteome</keyword>
<dbReference type="RefSeq" id="WP_158060697.1">
    <property type="nucleotide sequence ID" value="NZ_CP044427.1"/>
</dbReference>
<dbReference type="KEGG" id="serw:FY030_05910"/>